<dbReference type="OrthoDB" id="2941782at2"/>
<name>A0A4S4BRR4_9BACI</name>
<dbReference type="RefSeq" id="WP_136356539.1">
    <property type="nucleotide sequence ID" value="NZ_CP046266.1"/>
</dbReference>
<gene>
    <name evidence="1" type="ORF">E6W99_18460</name>
</gene>
<protein>
    <submittedName>
        <fullName evidence="1">Uncharacterized protein</fullName>
    </submittedName>
</protein>
<keyword evidence="2" id="KW-1185">Reference proteome</keyword>
<organism evidence="1 2">
    <name type="scientific">Metabacillus sediminilitoris</name>
    <dbReference type="NCBI Taxonomy" id="2567941"/>
    <lineage>
        <taxon>Bacteria</taxon>
        <taxon>Bacillati</taxon>
        <taxon>Bacillota</taxon>
        <taxon>Bacilli</taxon>
        <taxon>Bacillales</taxon>
        <taxon>Bacillaceae</taxon>
        <taxon>Metabacillus</taxon>
    </lineage>
</organism>
<reference evidence="1 2" key="1">
    <citation type="submission" date="2019-04" db="EMBL/GenBank/DDBJ databases">
        <title>Bacillus sediminilitoris sp. nov., isolated from a tidal flat sediment on the East China Sea.</title>
        <authorList>
            <person name="Wei Y."/>
            <person name="Mao H."/>
            <person name="Fang J."/>
        </authorList>
    </citation>
    <scope>NUCLEOTIDE SEQUENCE [LARGE SCALE GENOMIC DNA]</scope>
    <source>
        <strain evidence="1 2">DSL-17</strain>
    </source>
</reference>
<dbReference type="AlphaFoldDB" id="A0A4S4BRR4"/>
<proteinExistence type="predicted"/>
<dbReference type="Proteomes" id="UP000310334">
    <property type="component" value="Unassembled WGS sequence"/>
</dbReference>
<accession>A0A4S4BRR4</accession>
<dbReference type="EMBL" id="SSNT01000014">
    <property type="protein sequence ID" value="THF77680.1"/>
    <property type="molecule type" value="Genomic_DNA"/>
</dbReference>
<evidence type="ECO:0000313" key="1">
    <source>
        <dbReference type="EMBL" id="THF77680.1"/>
    </source>
</evidence>
<evidence type="ECO:0000313" key="2">
    <source>
        <dbReference type="Proteomes" id="UP000310334"/>
    </source>
</evidence>
<comment type="caution">
    <text evidence="1">The sequence shown here is derived from an EMBL/GenBank/DDBJ whole genome shotgun (WGS) entry which is preliminary data.</text>
</comment>
<sequence length="63" mass="7783">MWILTLFLQDSIKMFEYDNKDEARVEFEKADEYKILSEIIHYMDFEKRGKLKTGEFRNPPWTF</sequence>